<evidence type="ECO:0000313" key="3">
    <source>
        <dbReference type="Proteomes" id="UP000054560"/>
    </source>
</evidence>
<dbReference type="Proteomes" id="UP000054560">
    <property type="component" value="Unassembled WGS sequence"/>
</dbReference>
<reference evidence="2 3" key="1">
    <citation type="submission" date="2011-02" db="EMBL/GenBank/DDBJ databases">
        <title>The Genome Sequence of Sphaeroforma arctica JP610.</title>
        <authorList>
            <consortium name="The Broad Institute Genome Sequencing Platform"/>
            <person name="Russ C."/>
            <person name="Cuomo C."/>
            <person name="Young S.K."/>
            <person name="Zeng Q."/>
            <person name="Gargeya S."/>
            <person name="Alvarado L."/>
            <person name="Berlin A."/>
            <person name="Chapman S.B."/>
            <person name="Chen Z."/>
            <person name="Freedman E."/>
            <person name="Gellesch M."/>
            <person name="Goldberg J."/>
            <person name="Griggs A."/>
            <person name="Gujja S."/>
            <person name="Heilman E."/>
            <person name="Heiman D."/>
            <person name="Howarth C."/>
            <person name="Mehta T."/>
            <person name="Neiman D."/>
            <person name="Pearson M."/>
            <person name="Roberts A."/>
            <person name="Saif S."/>
            <person name="Shea T."/>
            <person name="Shenoy N."/>
            <person name="Sisk P."/>
            <person name="Stolte C."/>
            <person name="Sykes S."/>
            <person name="White J."/>
            <person name="Yandava C."/>
            <person name="Burger G."/>
            <person name="Gray M.W."/>
            <person name="Holland P.W.H."/>
            <person name="King N."/>
            <person name="Lang F.B.F."/>
            <person name="Roger A.J."/>
            <person name="Ruiz-Trillo I."/>
            <person name="Haas B."/>
            <person name="Nusbaum C."/>
            <person name="Birren B."/>
        </authorList>
    </citation>
    <scope>NUCLEOTIDE SEQUENCE [LARGE SCALE GENOMIC DNA]</scope>
    <source>
        <strain evidence="2 3">JP610</strain>
    </source>
</reference>
<organism evidence="2 3">
    <name type="scientific">Sphaeroforma arctica JP610</name>
    <dbReference type="NCBI Taxonomy" id="667725"/>
    <lineage>
        <taxon>Eukaryota</taxon>
        <taxon>Ichthyosporea</taxon>
        <taxon>Ichthyophonida</taxon>
        <taxon>Sphaeroforma</taxon>
    </lineage>
</organism>
<protein>
    <recommendedName>
        <fullName evidence="1">Domain of unknown function at the cortex 1 domain-containing protein</fullName>
    </recommendedName>
</protein>
<sequence>MTLTVLNVQTANQRANSHKSDTMYTATSSPDISLCDNVSLAEKTDLLPSNAKIGIKNSRIEFATTEKAIPLRIKDDNGNVFKPNTEIPFSVENEHCAGKAILKLKTEQPSKYEPYFAGKKRQFEIQIQGKFKNVGENDRVYIGIETDSEVKLNFLTRTFSKVILKLIHATTANVNATLGDRESAAQMTMPLHSTVDKLAVTRPNEQTPEMGVAEFQDDVSIAKCDRPKCFTYNTEDTYSFSQHGMYVNLVSWKLVNLPGLPDISLNKFLGESKLYYVCYILPENHTGKHLSKDKNYLFRFELENDNSLACKK</sequence>
<dbReference type="GeneID" id="25913265"/>
<name>A0A0L0FF74_9EUKA</name>
<keyword evidence="3" id="KW-1185">Reference proteome</keyword>
<evidence type="ECO:0000313" key="2">
    <source>
        <dbReference type="EMBL" id="KNC74698.1"/>
    </source>
</evidence>
<dbReference type="InterPro" id="IPR013897">
    <property type="entry name" value="Duc1"/>
</dbReference>
<accession>A0A0L0FF74</accession>
<proteinExistence type="predicted"/>
<dbReference type="AlphaFoldDB" id="A0A0L0FF74"/>
<feature type="domain" description="Domain of unknown function at the cortex 1" evidence="1">
    <location>
        <begin position="75"/>
        <end position="302"/>
    </location>
</feature>
<dbReference type="EMBL" id="KQ244157">
    <property type="protein sequence ID" value="KNC74698.1"/>
    <property type="molecule type" value="Genomic_DNA"/>
</dbReference>
<gene>
    <name evidence="2" type="ORF">SARC_12761</name>
</gene>
<evidence type="ECO:0000259" key="1">
    <source>
        <dbReference type="Pfam" id="PF08588"/>
    </source>
</evidence>
<dbReference type="Pfam" id="PF08588">
    <property type="entry name" value="Duc1"/>
    <property type="match status" value="1"/>
</dbReference>
<dbReference type="OrthoDB" id="418495at2759"/>
<dbReference type="RefSeq" id="XP_014148600.1">
    <property type="nucleotide sequence ID" value="XM_014293125.1"/>
</dbReference>
<dbReference type="eggNOG" id="ENOG502QTXZ">
    <property type="taxonomic scope" value="Eukaryota"/>
</dbReference>